<evidence type="ECO:0000313" key="1">
    <source>
        <dbReference type="EMBL" id="TKI81182.1"/>
    </source>
</evidence>
<dbReference type="EMBL" id="SZOD01000762">
    <property type="protein sequence ID" value="TKI81182.1"/>
    <property type="molecule type" value="Genomic_DNA"/>
</dbReference>
<dbReference type="RefSeq" id="WP_320620040.1">
    <property type="nucleotide sequence ID" value="NZ_SZOD01000762.1"/>
</dbReference>
<reference evidence="1 2" key="1">
    <citation type="journal article" date="2019" name="Environ. Microbiol.">
        <title>An active ?-lactamase is a part of an orchestrated cell wall stress resistance network of Bacillus subtilis and related rhizosphere species.</title>
        <authorList>
            <person name="Bucher T."/>
            <person name="Keren-Paz A."/>
            <person name="Hausser J."/>
            <person name="Olender T."/>
            <person name="Cytryn E."/>
            <person name="Kolodkin-Gal I."/>
        </authorList>
    </citation>
    <scope>NUCLEOTIDE SEQUENCE [LARGE SCALE GENOMIC DNA]</scope>
    <source>
        <strain evidence="1 2">I186</strain>
    </source>
</reference>
<name>A0A4U3A278_BACMY</name>
<dbReference type="AlphaFoldDB" id="A0A4U3A278"/>
<evidence type="ECO:0000313" key="2">
    <source>
        <dbReference type="Proteomes" id="UP000305524"/>
    </source>
</evidence>
<accession>A0A4U3A278</accession>
<gene>
    <name evidence="1" type="ORF">FC701_25885</name>
</gene>
<protein>
    <submittedName>
        <fullName evidence="1">Uncharacterized protein</fullName>
    </submittedName>
</protein>
<sequence>QKAKVARSECEVDGASDLEALFASWEEAKPPNILATVAGFNKKRKWLAQNLWTLELLTEKRFLLRPRE</sequence>
<comment type="caution">
    <text evidence="1">The sequence shown here is derived from an EMBL/GenBank/DDBJ whole genome shotgun (WGS) entry which is preliminary data.</text>
</comment>
<dbReference type="Proteomes" id="UP000305524">
    <property type="component" value="Unassembled WGS sequence"/>
</dbReference>
<proteinExistence type="predicted"/>
<dbReference type="NCBIfam" id="NF041643">
    <property type="entry name" value="EAxFAS_anti"/>
    <property type="match status" value="1"/>
</dbReference>
<organism evidence="1 2">
    <name type="scientific">Bacillus mycoides</name>
    <dbReference type="NCBI Taxonomy" id="1405"/>
    <lineage>
        <taxon>Bacteria</taxon>
        <taxon>Bacillati</taxon>
        <taxon>Bacillota</taxon>
        <taxon>Bacilli</taxon>
        <taxon>Bacillales</taxon>
        <taxon>Bacillaceae</taxon>
        <taxon>Bacillus</taxon>
        <taxon>Bacillus cereus group</taxon>
    </lineage>
</organism>
<feature type="non-terminal residue" evidence="1">
    <location>
        <position position="1"/>
    </location>
</feature>